<sequence length="341" mass="38221">MDMHEILEALHLQDESQCVLATILCVEGHSYRKAGASMLFKPNGKQIGAVSPGCLEHDLQEIADVVRTSGQFSLISYNMNADEDAIWGDAIGCGGEIRLLLEPVHGQLLKLLLVAREKLEAGITVRLMRSWDDAGIDYVLHDLANVETDAVYWEEVDERYHLFVDITPRQRLVIFGVGKDAEAIYALVKQIGFQVIVVDWRPALCTQERFPEAAIITGSPEAIAEQLQFRSSDYLIVCSHHLQRDREMIRVALPLQLVYIGILGSKKRIRMLFETFLIPSNVRAPIGLAIGADGPYEIAVSVAAELIAIRAGRKERLRKERRQDEYYSPLFGSRTEQANGH</sequence>
<reference evidence="3 4" key="1">
    <citation type="submission" date="2020-08" db="EMBL/GenBank/DDBJ databases">
        <title>Genomic Encyclopedia of Type Strains, Phase III (KMG-III): the genomes of soil and plant-associated and newly described type strains.</title>
        <authorList>
            <person name="Whitman W."/>
        </authorList>
    </citation>
    <scope>NUCLEOTIDE SEQUENCE [LARGE SCALE GENOMIC DNA]</scope>
    <source>
        <strain evidence="3 4">CECT 8234</strain>
    </source>
</reference>
<evidence type="ECO:0000313" key="4">
    <source>
        <dbReference type="Proteomes" id="UP000518605"/>
    </source>
</evidence>
<dbReference type="EMBL" id="JACHXW010000005">
    <property type="protein sequence ID" value="MBB3151965.1"/>
    <property type="molecule type" value="Genomic_DNA"/>
</dbReference>
<dbReference type="Gene3D" id="3.40.50.720">
    <property type="entry name" value="NAD(P)-binding Rossmann-like Domain"/>
    <property type="match status" value="1"/>
</dbReference>
<dbReference type="InterPro" id="IPR052698">
    <property type="entry name" value="MoCofactor_Util/Proc"/>
</dbReference>
<protein>
    <submittedName>
        <fullName evidence="3">Xanthine dehydrogenase accessory factor</fullName>
    </submittedName>
</protein>
<gene>
    <name evidence="3" type="ORF">FHS16_002011</name>
</gene>
<dbReference type="AlphaFoldDB" id="A0A7W5C741"/>
<organism evidence="3 4">
    <name type="scientific">Paenibacillus endophyticus</name>
    <dbReference type="NCBI Taxonomy" id="1294268"/>
    <lineage>
        <taxon>Bacteria</taxon>
        <taxon>Bacillati</taxon>
        <taxon>Bacillota</taxon>
        <taxon>Bacilli</taxon>
        <taxon>Bacillales</taxon>
        <taxon>Paenibacillaceae</taxon>
        <taxon>Paenibacillus</taxon>
    </lineage>
</organism>
<evidence type="ECO:0000259" key="1">
    <source>
        <dbReference type="Pfam" id="PF02625"/>
    </source>
</evidence>
<dbReference type="Pfam" id="PF13478">
    <property type="entry name" value="XdhC_C"/>
    <property type="match status" value="1"/>
</dbReference>
<comment type="caution">
    <text evidence="3">The sequence shown here is derived from an EMBL/GenBank/DDBJ whole genome shotgun (WGS) entry which is preliminary data.</text>
</comment>
<dbReference type="InterPro" id="IPR027051">
    <property type="entry name" value="XdhC_Rossmann_dom"/>
</dbReference>
<feature type="domain" description="XdhC Rossmann" evidence="2">
    <location>
        <begin position="172"/>
        <end position="306"/>
    </location>
</feature>
<dbReference type="PANTHER" id="PTHR30388">
    <property type="entry name" value="ALDEHYDE OXIDOREDUCTASE MOLYBDENUM COFACTOR ASSEMBLY PROTEIN"/>
    <property type="match status" value="1"/>
</dbReference>
<dbReference type="PANTHER" id="PTHR30388:SF6">
    <property type="entry name" value="XANTHINE DEHYDROGENASE SUBUNIT A-RELATED"/>
    <property type="match status" value="1"/>
</dbReference>
<accession>A0A7W5C741</accession>
<dbReference type="Pfam" id="PF02625">
    <property type="entry name" value="XdhC_CoxI"/>
    <property type="match status" value="1"/>
</dbReference>
<proteinExistence type="predicted"/>
<keyword evidence="4" id="KW-1185">Reference proteome</keyword>
<dbReference type="Proteomes" id="UP000518605">
    <property type="component" value="Unassembled WGS sequence"/>
</dbReference>
<evidence type="ECO:0000313" key="3">
    <source>
        <dbReference type="EMBL" id="MBB3151965.1"/>
    </source>
</evidence>
<name>A0A7W5C741_9BACL</name>
<dbReference type="InterPro" id="IPR003777">
    <property type="entry name" value="XdhC_CoxI"/>
</dbReference>
<dbReference type="RefSeq" id="WP_183561481.1">
    <property type="nucleotide sequence ID" value="NZ_CBCSLB010000003.1"/>
</dbReference>
<evidence type="ECO:0000259" key="2">
    <source>
        <dbReference type="Pfam" id="PF13478"/>
    </source>
</evidence>
<feature type="domain" description="XdhC- CoxI" evidence="1">
    <location>
        <begin position="13"/>
        <end position="77"/>
    </location>
</feature>